<keyword evidence="3" id="KW-0732">Signal</keyword>
<evidence type="ECO:0000256" key="1">
    <source>
        <dbReference type="ARBA" id="ARBA00004127"/>
    </source>
</evidence>
<dbReference type="InterPro" id="IPR009606">
    <property type="entry name" value="DEAL/Modifying_wall_lignin1/2"/>
</dbReference>
<evidence type="ECO:0000256" key="3">
    <source>
        <dbReference type="ARBA" id="ARBA00022729"/>
    </source>
</evidence>
<dbReference type="EMBL" id="CM026421">
    <property type="protein sequence ID" value="KAG0590360.1"/>
    <property type="molecule type" value="Genomic_DNA"/>
</dbReference>
<protein>
    <submittedName>
        <fullName evidence="8">Uncharacterized protein</fullName>
    </submittedName>
</protein>
<keyword evidence="9" id="KW-1185">Reference proteome</keyword>
<evidence type="ECO:0000256" key="2">
    <source>
        <dbReference type="ARBA" id="ARBA00022692"/>
    </source>
</evidence>
<accession>A0A8T0J373</accession>
<dbReference type="InterPro" id="IPR052222">
    <property type="entry name" value="DESIGUAL"/>
</dbReference>
<dbReference type="OrthoDB" id="2015495at2759"/>
<evidence type="ECO:0000256" key="4">
    <source>
        <dbReference type="ARBA" id="ARBA00022989"/>
    </source>
</evidence>
<comment type="subcellular location">
    <subcellularLocation>
        <location evidence="1">Endomembrane system</location>
        <topology evidence="1">Multi-pass membrane protein</topology>
    </subcellularLocation>
</comment>
<evidence type="ECO:0000256" key="6">
    <source>
        <dbReference type="ARBA" id="ARBA00029467"/>
    </source>
</evidence>
<evidence type="ECO:0000313" key="9">
    <source>
        <dbReference type="Proteomes" id="UP000822688"/>
    </source>
</evidence>
<keyword evidence="2 7" id="KW-0812">Transmembrane</keyword>
<feature type="transmembrane region" description="Helical" evidence="7">
    <location>
        <begin position="93"/>
        <end position="115"/>
    </location>
</feature>
<reference evidence="8" key="1">
    <citation type="submission" date="2020-06" db="EMBL/GenBank/DDBJ databases">
        <title>WGS assembly of Ceratodon purpureus strain R40.</title>
        <authorList>
            <person name="Carey S.B."/>
            <person name="Jenkins J."/>
            <person name="Shu S."/>
            <person name="Lovell J.T."/>
            <person name="Sreedasyam A."/>
            <person name="Maumus F."/>
            <person name="Tiley G.P."/>
            <person name="Fernandez-Pozo N."/>
            <person name="Barry K."/>
            <person name="Chen C."/>
            <person name="Wang M."/>
            <person name="Lipzen A."/>
            <person name="Daum C."/>
            <person name="Saski C.A."/>
            <person name="Payton A.C."/>
            <person name="Mcbreen J.C."/>
            <person name="Conrad R.E."/>
            <person name="Kollar L.M."/>
            <person name="Olsson S."/>
            <person name="Huttunen S."/>
            <person name="Landis J.B."/>
            <person name="Wickett N.J."/>
            <person name="Johnson M.G."/>
            <person name="Rensing S.A."/>
            <person name="Grimwood J."/>
            <person name="Schmutz J."/>
            <person name="Mcdaniel S.F."/>
        </authorList>
    </citation>
    <scope>NUCLEOTIDE SEQUENCE</scope>
    <source>
        <strain evidence="8">R40</strain>
    </source>
</reference>
<proteinExistence type="inferred from homology"/>
<evidence type="ECO:0000313" key="8">
    <source>
        <dbReference type="EMBL" id="KAG0590360.1"/>
    </source>
</evidence>
<dbReference type="Proteomes" id="UP000822688">
    <property type="component" value="Chromosome 1"/>
</dbReference>
<keyword evidence="5 7" id="KW-0472">Membrane</keyword>
<keyword evidence="4 7" id="KW-1133">Transmembrane helix</keyword>
<evidence type="ECO:0000256" key="7">
    <source>
        <dbReference type="SAM" id="Phobius"/>
    </source>
</evidence>
<comment type="caution">
    <text evidence="8">The sequence shown here is derived from an EMBL/GenBank/DDBJ whole genome shotgun (WGS) entry which is preliminary data.</text>
</comment>
<dbReference type="Pfam" id="PF06749">
    <property type="entry name" value="DUF1218"/>
    <property type="match status" value="1"/>
</dbReference>
<name>A0A8T0J373_CERPU</name>
<evidence type="ECO:0000256" key="5">
    <source>
        <dbReference type="ARBA" id="ARBA00023136"/>
    </source>
</evidence>
<dbReference type="AlphaFoldDB" id="A0A8T0J373"/>
<dbReference type="GO" id="GO:0012505">
    <property type="term" value="C:endomembrane system"/>
    <property type="evidence" value="ECO:0007669"/>
    <property type="project" value="UniProtKB-SubCell"/>
</dbReference>
<dbReference type="PANTHER" id="PTHR31769">
    <property type="entry name" value="OS07G0462200 PROTEIN-RELATED"/>
    <property type="match status" value="1"/>
</dbReference>
<feature type="transmembrane region" description="Helical" evidence="7">
    <location>
        <begin position="6"/>
        <end position="25"/>
    </location>
</feature>
<feature type="transmembrane region" description="Helical" evidence="7">
    <location>
        <begin position="51"/>
        <end position="73"/>
    </location>
</feature>
<gene>
    <name evidence="8" type="ORF">KC19_1G093200</name>
</gene>
<sequence>MGKAIVLGLTILFYIISFGLAIGAIEKRSRARVSAIDPKTSLLRCEYTSDVSTGLAAGSIIFLMFSQIIIMLATRCLCCGSGVKPGGAKTFGVLMFLLSWFCFIVAFAALLAGAAQNKIQTKGYFNYFGGKVKCSEVRKSVFAAGAAFVFLTSIFSELYYILIRKARETEPWRANGPSVGMSPYP</sequence>
<feature type="transmembrane region" description="Helical" evidence="7">
    <location>
        <begin position="141"/>
        <end position="162"/>
    </location>
</feature>
<comment type="similarity">
    <text evidence="6">Belongs to the DESIGUAL family.</text>
</comment>
<organism evidence="8 9">
    <name type="scientific">Ceratodon purpureus</name>
    <name type="common">Fire moss</name>
    <name type="synonym">Dicranum purpureum</name>
    <dbReference type="NCBI Taxonomy" id="3225"/>
    <lineage>
        <taxon>Eukaryota</taxon>
        <taxon>Viridiplantae</taxon>
        <taxon>Streptophyta</taxon>
        <taxon>Embryophyta</taxon>
        <taxon>Bryophyta</taxon>
        <taxon>Bryophytina</taxon>
        <taxon>Bryopsida</taxon>
        <taxon>Dicranidae</taxon>
        <taxon>Pseudoditrichales</taxon>
        <taxon>Ditrichaceae</taxon>
        <taxon>Ceratodon</taxon>
    </lineage>
</organism>